<evidence type="ECO:0000313" key="2">
    <source>
        <dbReference type="EMBL" id="ABD10379.1"/>
    </source>
</evidence>
<feature type="region of interest" description="Disordered" evidence="1">
    <location>
        <begin position="51"/>
        <end position="70"/>
    </location>
</feature>
<evidence type="ECO:0000256" key="1">
    <source>
        <dbReference type="SAM" id="MobiDB-lite"/>
    </source>
</evidence>
<reference evidence="2 3" key="1">
    <citation type="journal article" date="2007" name="Genome Res.">
        <title>Genome characteristics of facultatively symbiotic Frankia sp. strains reflect host range and host plant biogeography.</title>
        <authorList>
            <person name="Normand P."/>
            <person name="Lapierre P."/>
            <person name="Tisa L.S."/>
            <person name="Gogarten J.P."/>
            <person name="Alloisio N."/>
            <person name="Bagnarol E."/>
            <person name="Bassi C.A."/>
            <person name="Berry A.M."/>
            <person name="Bickhart D.M."/>
            <person name="Choisne N."/>
            <person name="Couloux A."/>
            <person name="Cournoyer B."/>
            <person name="Cruveiller S."/>
            <person name="Daubin V."/>
            <person name="Demange N."/>
            <person name="Francino M.P."/>
            <person name="Goltsman E."/>
            <person name="Huang Y."/>
            <person name="Kopp O.R."/>
            <person name="Labarre L."/>
            <person name="Lapidus A."/>
            <person name="Lavire C."/>
            <person name="Marechal J."/>
            <person name="Martinez M."/>
            <person name="Mastronunzio J.E."/>
            <person name="Mullin B.C."/>
            <person name="Niemann J."/>
            <person name="Pujic P."/>
            <person name="Rawnsley T."/>
            <person name="Rouy Z."/>
            <person name="Schenowitz C."/>
            <person name="Sellstedt A."/>
            <person name="Tavares F."/>
            <person name="Tomkins J.P."/>
            <person name="Vallenet D."/>
            <person name="Valverde C."/>
            <person name="Wall L.G."/>
            <person name="Wang Y."/>
            <person name="Medigue C."/>
            <person name="Benson D.R."/>
        </authorList>
    </citation>
    <scope>NUCLEOTIDE SEQUENCE [LARGE SCALE GENOMIC DNA]</scope>
    <source>
        <strain evidence="3">DSM 45818 / CECT 9043 / CcI3</strain>
    </source>
</reference>
<sequence>MTRRRAGRWHPDPLPGHDGEPGRVRPVGHRRRPAPPTCARRAHDHLRVASDARGRDRRLPRRRADAGRPILAEQPGVFNALRTCLEPEWQRFNQLPQLVRDRT</sequence>
<dbReference type="KEGG" id="fra:Francci3_0996"/>
<gene>
    <name evidence="2" type="ordered locus">Francci3_0996</name>
</gene>
<organism evidence="2 3">
    <name type="scientific">Frankia casuarinae (strain DSM 45818 / CECT 9043 / HFP020203 / CcI3)</name>
    <dbReference type="NCBI Taxonomy" id="106370"/>
    <lineage>
        <taxon>Bacteria</taxon>
        <taxon>Bacillati</taxon>
        <taxon>Actinomycetota</taxon>
        <taxon>Actinomycetes</taxon>
        <taxon>Frankiales</taxon>
        <taxon>Frankiaceae</taxon>
        <taxon>Frankia</taxon>
    </lineage>
</organism>
<proteinExistence type="predicted"/>
<dbReference type="HOGENOM" id="CLU_2259661_0_0_11"/>
<protein>
    <submittedName>
        <fullName evidence="2">Uncharacterized protein</fullName>
    </submittedName>
</protein>
<accession>Q2JEB3</accession>
<dbReference type="EMBL" id="CP000249">
    <property type="protein sequence ID" value="ABD10379.1"/>
    <property type="molecule type" value="Genomic_DNA"/>
</dbReference>
<feature type="compositionally biased region" description="Basic and acidic residues" evidence="1">
    <location>
        <begin position="9"/>
        <end position="23"/>
    </location>
</feature>
<name>Q2JEB3_FRACC</name>
<dbReference type="Proteomes" id="UP000001937">
    <property type="component" value="Chromosome"/>
</dbReference>
<evidence type="ECO:0000313" key="3">
    <source>
        <dbReference type="Proteomes" id="UP000001937"/>
    </source>
</evidence>
<keyword evidence="3" id="KW-1185">Reference proteome</keyword>
<feature type="region of interest" description="Disordered" evidence="1">
    <location>
        <begin position="1"/>
        <end position="43"/>
    </location>
</feature>
<dbReference type="AlphaFoldDB" id="Q2JEB3"/>